<keyword evidence="6" id="KW-1185">Reference proteome</keyword>
<evidence type="ECO:0000256" key="4">
    <source>
        <dbReference type="ARBA" id="ARBA00022764"/>
    </source>
</evidence>
<keyword evidence="3" id="KW-0732">Signal</keyword>
<accession>A0ABX8RFU2</accession>
<dbReference type="PANTHER" id="PTHR30222">
    <property type="entry name" value="SPERMIDINE/PUTRESCINE-BINDING PERIPLASMIC PROTEIN"/>
    <property type="match status" value="1"/>
</dbReference>
<dbReference type="PROSITE" id="PS51257">
    <property type="entry name" value="PROKAR_LIPOPROTEIN"/>
    <property type="match status" value="1"/>
</dbReference>
<dbReference type="PANTHER" id="PTHR30222:SF17">
    <property type="entry name" value="SPERMIDINE_PUTRESCINE-BINDING PERIPLASMIC PROTEIN"/>
    <property type="match status" value="1"/>
</dbReference>
<dbReference type="EMBL" id="CP078093">
    <property type="protein sequence ID" value="QXM07192.1"/>
    <property type="molecule type" value="Genomic_DNA"/>
</dbReference>
<comment type="subcellular location">
    <subcellularLocation>
        <location evidence="1">Periplasm</location>
    </subcellularLocation>
</comment>
<gene>
    <name evidence="5" type="ORF">KVH43_05700</name>
</gene>
<evidence type="ECO:0000256" key="3">
    <source>
        <dbReference type="ARBA" id="ARBA00022729"/>
    </source>
</evidence>
<dbReference type="RefSeq" id="WP_218283878.1">
    <property type="nucleotide sequence ID" value="NZ_CP078093.1"/>
</dbReference>
<proteinExistence type="predicted"/>
<keyword evidence="4" id="KW-0574">Periplasm</keyword>
<reference evidence="5" key="1">
    <citation type="submission" date="2021-07" db="EMBL/GenBank/DDBJ databases">
        <title>Complete genome sequence of Crassaminicella sp. 143-21, isolated from a deep-sea hydrothermal vent.</title>
        <authorList>
            <person name="Li X."/>
        </authorList>
    </citation>
    <scope>NUCLEOTIDE SEQUENCE</scope>
    <source>
        <strain evidence="5">143-21</strain>
    </source>
</reference>
<evidence type="ECO:0000256" key="1">
    <source>
        <dbReference type="ARBA" id="ARBA00004418"/>
    </source>
</evidence>
<organism evidence="5 6">
    <name type="scientific">Crassaminicella indica</name>
    <dbReference type="NCBI Taxonomy" id="2855394"/>
    <lineage>
        <taxon>Bacteria</taxon>
        <taxon>Bacillati</taxon>
        <taxon>Bacillota</taxon>
        <taxon>Clostridia</taxon>
        <taxon>Eubacteriales</taxon>
        <taxon>Clostridiaceae</taxon>
        <taxon>Crassaminicella</taxon>
    </lineage>
</organism>
<dbReference type="CDD" id="cd13590">
    <property type="entry name" value="PBP2_PotD_PotF_like"/>
    <property type="match status" value="1"/>
</dbReference>
<protein>
    <submittedName>
        <fullName evidence="5">Spermidine/putrescine ABC transporter substrate-binding protein</fullName>
    </submittedName>
</protein>
<name>A0ABX8RFU2_9CLOT</name>
<dbReference type="InterPro" id="IPR006059">
    <property type="entry name" value="SBP"/>
</dbReference>
<dbReference type="Pfam" id="PF13416">
    <property type="entry name" value="SBP_bac_8"/>
    <property type="match status" value="1"/>
</dbReference>
<evidence type="ECO:0000256" key="2">
    <source>
        <dbReference type="ARBA" id="ARBA00022448"/>
    </source>
</evidence>
<dbReference type="PIRSF" id="PIRSF019574">
    <property type="entry name" value="Periplasmic_polyamine_BP"/>
    <property type="match status" value="1"/>
</dbReference>
<dbReference type="InterPro" id="IPR001188">
    <property type="entry name" value="Sperm_putr-bd"/>
</dbReference>
<sequence length="352" mass="40892">MVGLKKTLWLVVFCMVFVLFTGCGEKVNEQGYYSKINVYNWGEYIDPQVLKDFEKEYGIEVNYETYAGNEEMLAKVQAGGTDYDVIFPSDYMVEAMIKEGLLQELDYNNLPNFKNIREEFKNLPYDKEHKYSVPYLWGTIGILYDTTKIKEDIDSWNALWDKKYKGNIVMFDSVRDNLGVALKRLGYSMNTKNIDELEKAKEELIKQKPLVKAYDSDAYKDMMASGEAAISMCFLGDAMVLMEENPNLKYVLPKEGTNLWFDTMAVPITSKHKKEAELFINYLMRPEVAAKCAQFVMYATPNKEAMKLLPKEIRENEIIYPKGNFFEKGEVFIDLGEFTTEYDRIWTQVKAY</sequence>
<evidence type="ECO:0000313" key="6">
    <source>
        <dbReference type="Proteomes" id="UP000886818"/>
    </source>
</evidence>
<keyword evidence="2" id="KW-0813">Transport</keyword>
<evidence type="ECO:0000313" key="5">
    <source>
        <dbReference type="EMBL" id="QXM07192.1"/>
    </source>
</evidence>
<dbReference type="Proteomes" id="UP000886818">
    <property type="component" value="Chromosome"/>
</dbReference>